<comment type="function">
    <text evidence="4">Involved in the assembly of lipopolysaccharide (LPS). Required for the translocation of LPS from the inner membrane to the outer membrane. May form a bridge between the inner membrane and the outer membrane, via interactions with LptC and LptD, thereby facilitating LPS transfer across the periplasm.</text>
</comment>
<evidence type="ECO:0000256" key="1">
    <source>
        <dbReference type="ARBA" id="ARBA00022448"/>
    </source>
</evidence>
<keyword evidence="1 4" id="KW-0813">Transport</keyword>
<keyword evidence="7" id="KW-1185">Reference proteome</keyword>
<sequence length="170" mass="19088" precursor="true">MRLNKASKYLYTALILCHCALSLASDSQPRPPIEVEADRVDMDAKSGISIYQGNAVMTHGEMRISGDRIEIHTTEEGELKHLIVIGQPARYRDLPEGEEQEVRAKASRMEYYVSGPERALFFGDALFWQGQDSLSGDSVFVNLETQAVKAQGNDDQRARAIIYPGQREER</sequence>
<feature type="chain" id="PRO_5016471876" description="Lipopolysaccharide export system protein LptA" evidence="4">
    <location>
        <begin position="25"/>
        <end position="170"/>
    </location>
</feature>
<feature type="domain" description="Organic solvent tolerance-like N-terminal" evidence="5">
    <location>
        <begin position="34"/>
        <end position="146"/>
    </location>
</feature>
<name>A0A0X8XAL4_HALHR</name>
<dbReference type="KEGG" id="hhk:HH1059_18560"/>
<dbReference type="PANTHER" id="PTHR36504:SF1">
    <property type="entry name" value="LIPOPOLYSACCHARIDE EXPORT SYSTEM PROTEIN LPTA"/>
    <property type="match status" value="1"/>
</dbReference>
<comment type="similarity">
    <text evidence="4">Belongs to the LptA family.</text>
</comment>
<comment type="subcellular location">
    <subcellularLocation>
        <location evidence="4">Periplasm</location>
    </subcellularLocation>
</comment>
<protein>
    <recommendedName>
        <fullName evidence="4">Lipopolysaccharide export system protein LptA</fullName>
    </recommendedName>
</protein>
<dbReference type="GO" id="GO:0043165">
    <property type="term" value="P:Gram-negative-bacterium-type cell outer membrane assembly"/>
    <property type="evidence" value="ECO:0007669"/>
    <property type="project" value="UniProtKB-UniRule"/>
</dbReference>
<reference evidence="6" key="1">
    <citation type="submission" date="2016-02" db="EMBL/GenBank/DDBJ databases">
        <title>Halorhodospira halochloris DSM-1059 complete genome, version 2.</title>
        <authorList>
            <person name="Tsukatani Y."/>
        </authorList>
    </citation>
    <scope>NUCLEOTIDE SEQUENCE</scope>
    <source>
        <strain evidence="6">DSM 1059</strain>
    </source>
</reference>
<dbReference type="PANTHER" id="PTHR36504">
    <property type="entry name" value="LIPOPOLYSACCHARIDE EXPORT SYSTEM PROTEIN LPTA"/>
    <property type="match status" value="1"/>
</dbReference>
<dbReference type="NCBIfam" id="TIGR03002">
    <property type="entry name" value="outer_YhbN_LptA"/>
    <property type="match status" value="1"/>
</dbReference>
<evidence type="ECO:0000259" key="5">
    <source>
        <dbReference type="Pfam" id="PF03968"/>
    </source>
</evidence>
<keyword evidence="3 4" id="KW-0574">Periplasm</keyword>
<evidence type="ECO:0000313" key="7">
    <source>
        <dbReference type="Proteomes" id="UP000218890"/>
    </source>
</evidence>
<dbReference type="GO" id="GO:0030288">
    <property type="term" value="C:outer membrane-bounded periplasmic space"/>
    <property type="evidence" value="ECO:0007669"/>
    <property type="project" value="TreeGrafter"/>
</dbReference>
<evidence type="ECO:0000256" key="3">
    <source>
        <dbReference type="ARBA" id="ARBA00022764"/>
    </source>
</evidence>
<dbReference type="OrthoDB" id="9795964at2"/>
<dbReference type="AlphaFoldDB" id="A0A0X8XAL4"/>
<dbReference type="EMBL" id="AP017372">
    <property type="protein sequence ID" value="BAU58545.2"/>
    <property type="molecule type" value="Genomic_DNA"/>
</dbReference>
<comment type="subunit">
    <text evidence="4">Component of the lipopolysaccharide transport and assembly complex.</text>
</comment>
<dbReference type="InterPro" id="IPR052037">
    <property type="entry name" value="LPS_export_LptA"/>
</dbReference>
<evidence type="ECO:0000313" key="6">
    <source>
        <dbReference type="EMBL" id="BAU58545.2"/>
    </source>
</evidence>
<dbReference type="InterPro" id="IPR014340">
    <property type="entry name" value="LptA"/>
</dbReference>
<keyword evidence="2 4" id="KW-0732">Signal</keyword>
<dbReference type="Pfam" id="PF03968">
    <property type="entry name" value="LptD_N"/>
    <property type="match status" value="1"/>
</dbReference>
<dbReference type="GO" id="GO:0001530">
    <property type="term" value="F:lipopolysaccharide binding"/>
    <property type="evidence" value="ECO:0007669"/>
    <property type="project" value="InterPro"/>
</dbReference>
<accession>A0A0X8XAL4</accession>
<dbReference type="GO" id="GO:0017089">
    <property type="term" value="F:glycolipid transfer activity"/>
    <property type="evidence" value="ECO:0007669"/>
    <property type="project" value="TreeGrafter"/>
</dbReference>
<gene>
    <name evidence="4" type="primary">lptA</name>
    <name evidence="6" type="ORF">HH1059_18560</name>
</gene>
<evidence type="ECO:0000256" key="4">
    <source>
        <dbReference type="HAMAP-Rule" id="MF_01914"/>
    </source>
</evidence>
<dbReference type="Proteomes" id="UP000218890">
    <property type="component" value="Chromosome"/>
</dbReference>
<evidence type="ECO:0000256" key="2">
    <source>
        <dbReference type="ARBA" id="ARBA00022729"/>
    </source>
</evidence>
<organism evidence="6 7">
    <name type="scientific">Halorhodospira halochloris</name>
    <name type="common">Ectothiorhodospira halochloris</name>
    <dbReference type="NCBI Taxonomy" id="1052"/>
    <lineage>
        <taxon>Bacteria</taxon>
        <taxon>Pseudomonadati</taxon>
        <taxon>Pseudomonadota</taxon>
        <taxon>Gammaproteobacteria</taxon>
        <taxon>Chromatiales</taxon>
        <taxon>Ectothiorhodospiraceae</taxon>
        <taxon>Halorhodospira</taxon>
    </lineage>
</organism>
<feature type="signal peptide" evidence="4">
    <location>
        <begin position="1"/>
        <end position="24"/>
    </location>
</feature>
<dbReference type="InterPro" id="IPR005653">
    <property type="entry name" value="OstA-like_N"/>
</dbReference>
<dbReference type="Gene3D" id="2.60.450.10">
    <property type="entry name" value="Lipopolysaccharide (LPS) transport protein A like domain"/>
    <property type="match status" value="1"/>
</dbReference>
<dbReference type="GO" id="GO:0009279">
    <property type="term" value="C:cell outer membrane"/>
    <property type="evidence" value="ECO:0007669"/>
    <property type="project" value="TreeGrafter"/>
</dbReference>
<dbReference type="RefSeq" id="WP_096409892.1">
    <property type="nucleotide sequence ID" value="NZ_AP017372.2"/>
</dbReference>
<dbReference type="HAMAP" id="MF_01914">
    <property type="entry name" value="LPS_assembly_LptA"/>
    <property type="match status" value="1"/>
</dbReference>
<dbReference type="GO" id="GO:0015920">
    <property type="term" value="P:lipopolysaccharide transport"/>
    <property type="evidence" value="ECO:0007669"/>
    <property type="project" value="UniProtKB-UniRule"/>
</dbReference>
<proteinExistence type="inferred from homology"/>